<dbReference type="Proteomes" id="UP001161247">
    <property type="component" value="Chromosome 5"/>
</dbReference>
<evidence type="ECO:0000256" key="4">
    <source>
        <dbReference type="ARBA" id="ARBA00022927"/>
    </source>
</evidence>
<dbReference type="Pfam" id="PF02416">
    <property type="entry name" value="TatA_B_E"/>
    <property type="match status" value="1"/>
</dbReference>
<accession>A0AAV1DDL9</accession>
<dbReference type="EMBL" id="OX459122">
    <property type="protein sequence ID" value="CAI9105875.1"/>
    <property type="molecule type" value="Genomic_DNA"/>
</dbReference>
<evidence type="ECO:0000256" key="2">
    <source>
        <dbReference type="ARBA" id="ARBA00022448"/>
    </source>
</evidence>
<keyword evidence="9" id="KW-1185">Reference proteome</keyword>
<sequence>MLGISYGELFLIIGATAVLIGPKDLPIIARIAGRLAGRAIGYVQVARGQFDNVMQQTQARQVHKELQDTIAQLEAIRHEIRTISFINPSPLTRRFADSVETLPNNVEIKPDNSGKESILGIPKAKSWYKCLFQDNGSPTLDPSDIHSQATAYAKLTESASLSTSSANNEILSELTDESGLTILPVSAESAGLLPRRKDHIAGSDIVLEAMLEAEVAHNARDFFSRPENLMKPE</sequence>
<protein>
    <submittedName>
        <fullName evidence="8">OLC1v1004900C1</fullName>
    </submittedName>
</protein>
<keyword evidence="7" id="KW-0472">Membrane</keyword>
<comment type="subcellular location">
    <subcellularLocation>
        <location evidence="1">Membrane</location>
        <topology evidence="1">Single-pass membrane protein</topology>
    </subcellularLocation>
</comment>
<evidence type="ECO:0000256" key="3">
    <source>
        <dbReference type="ARBA" id="ARBA00022692"/>
    </source>
</evidence>
<keyword evidence="6" id="KW-0811">Translocation</keyword>
<dbReference type="PANTHER" id="PTHR35512:SF1">
    <property type="entry name" value="OS11G0550900 PROTEIN"/>
    <property type="match status" value="1"/>
</dbReference>
<evidence type="ECO:0000313" key="8">
    <source>
        <dbReference type="EMBL" id="CAI9105875.1"/>
    </source>
</evidence>
<name>A0AAV1DDL9_OLDCO</name>
<dbReference type="PANTHER" id="PTHR35512">
    <property type="entry name" value="OS11G0550900 PROTEIN"/>
    <property type="match status" value="1"/>
</dbReference>
<evidence type="ECO:0000256" key="5">
    <source>
        <dbReference type="ARBA" id="ARBA00022989"/>
    </source>
</evidence>
<evidence type="ECO:0000256" key="1">
    <source>
        <dbReference type="ARBA" id="ARBA00004167"/>
    </source>
</evidence>
<reference evidence="8" key="1">
    <citation type="submission" date="2023-03" db="EMBL/GenBank/DDBJ databases">
        <authorList>
            <person name="Julca I."/>
        </authorList>
    </citation>
    <scope>NUCLEOTIDE SEQUENCE</scope>
</reference>
<dbReference type="InterPro" id="IPR003369">
    <property type="entry name" value="TatA/B/E"/>
</dbReference>
<evidence type="ECO:0000256" key="7">
    <source>
        <dbReference type="ARBA" id="ARBA00023136"/>
    </source>
</evidence>
<evidence type="ECO:0000256" key="6">
    <source>
        <dbReference type="ARBA" id="ARBA00023010"/>
    </source>
</evidence>
<evidence type="ECO:0000313" key="9">
    <source>
        <dbReference type="Proteomes" id="UP001161247"/>
    </source>
</evidence>
<keyword evidence="3" id="KW-0812">Transmembrane</keyword>
<keyword evidence="5" id="KW-1133">Transmembrane helix</keyword>
<keyword evidence="2" id="KW-0813">Transport</keyword>
<dbReference type="AlphaFoldDB" id="A0AAV1DDL9"/>
<proteinExistence type="predicted"/>
<keyword evidence="4" id="KW-0653">Protein transport</keyword>
<gene>
    <name evidence="8" type="ORF">OLC1_LOCUS14481</name>
</gene>
<organism evidence="8 9">
    <name type="scientific">Oldenlandia corymbosa var. corymbosa</name>
    <dbReference type="NCBI Taxonomy" id="529605"/>
    <lineage>
        <taxon>Eukaryota</taxon>
        <taxon>Viridiplantae</taxon>
        <taxon>Streptophyta</taxon>
        <taxon>Embryophyta</taxon>
        <taxon>Tracheophyta</taxon>
        <taxon>Spermatophyta</taxon>
        <taxon>Magnoliopsida</taxon>
        <taxon>eudicotyledons</taxon>
        <taxon>Gunneridae</taxon>
        <taxon>Pentapetalae</taxon>
        <taxon>asterids</taxon>
        <taxon>lamiids</taxon>
        <taxon>Gentianales</taxon>
        <taxon>Rubiaceae</taxon>
        <taxon>Rubioideae</taxon>
        <taxon>Spermacoceae</taxon>
        <taxon>Hedyotis-Oldenlandia complex</taxon>
        <taxon>Oldenlandia</taxon>
    </lineage>
</organism>